<dbReference type="EMBL" id="JAUSTZ010000007">
    <property type="protein sequence ID" value="MDQ0227009.1"/>
    <property type="molecule type" value="Genomic_DNA"/>
</dbReference>
<sequence>MAVTHSSITIEMQLKLNENLANKANIELCQSNLKKSELIRNSKFQIIVRIFSSLIKFRNQTS</sequence>
<organism evidence="1 2">
    <name type="scientific">Metabacillus niabensis</name>
    <dbReference type="NCBI Taxonomy" id="324854"/>
    <lineage>
        <taxon>Bacteria</taxon>
        <taxon>Bacillati</taxon>
        <taxon>Bacillota</taxon>
        <taxon>Bacilli</taxon>
        <taxon>Bacillales</taxon>
        <taxon>Bacillaceae</taxon>
        <taxon>Metabacillus</taxon>
    </lineage>
</organism>
<evidence type="ECO:0000313" key="1">
    <source>
        <dbReference type="EMBL" id="MDQ0227009.1"/>
    </source>
</evidence>
<gene>
    <name evidence="1" type="ORF">J2S02_003354</name>
</gene>
<comment type="caution">
    <text evidence="1">The sequence shown here is derived from an EMBL/GenBank/DDBJ whole genome shotgun (WGS) entry which is preliminary data.</text>
</comment>
<dbReference type="Proteomes" id="UP001232245">
    <property type="component" value="Unassembled WGS sequence"/>
</dbReference>
<name>A0ABT9Z427_9BACI</name>
<evidence type="ECO:0000313" key="2">
    <source>
        <dbReference type="Proteomes" id="UP001232245"/>
    </source>
</evidence>
<proteinExistence type="predicted"/>
<keyword evidence="2" id="KW-1185">Reference proteome</keyword>
<protein>
    <submittedName>
        <fullName evidence="1">Uncharacterized protein</fullName>
    </submittedName>
</protein>
<reference evidence="1 2" key="1">
    <citation type="submission" date="2023-07" db="EMBL/GenBank/DDBJ databases">
        <title>Genomic Encyclopedia of Type Strains, Phase IV (KMG-IV): sequencing the most valuable type-strain genomes for metagenomic binning, comparative biology and taxonomic classification.</title>
        <authorList>
            <person name="Goeker M."/>
        </authorList>
    </citation>
    <scope>NUCLEOTIDE SEQUENCE [LARGE SCALE GENOMIC DNA]</scope>
    <source>
        <strain evidence="1 2">DSM 17723</strain>
    </source>
</reference>
<accession>A0ABT9Z427</accession>